<dbReference type="VEuPathDB" id="FungiDB:BO72DRAFT_447918"/>
<proteinExistence type="predicted"/>
<dbReference type="GeneID" id="63862002"/>
<evidence type="ECO:0000259" key="2">
    <source>
        <dbReference type="PROSITE" id="PS50234"/>
    </source>
</evidence>
<reference evidence="4 5" key="1">
    <citation type="submission" date="2018-02" db="EMBL/GenBank/DDBJ databases">
        <title>The genomes of Aspergillus section Nigri reveals drivers in fungal speciation.</title>
        <authorList>
            <consortium name="DOE Joint Genome Institute"/>
            <person name="Vesth T.C."/>
            <person name="Nybo J."/>
            <person name="Theobald S."/>
            <person name="Brandl J."/>
            <person name="Frisvad J.C."/>
            <person name="Nielsen K.F."/>
            <person name="Lyhne E.K."/>
            <person name="Kogle M.E."/>
            <person name="Kuo A."/>
            <person name="Riley R."/>
            <person name="Clum A."/>
            <person name="Nolan M."/>
            <person name="Lipzen A."/>
            <person name="Salamov A."/>
            <person name="Henrissat B."/>
            <person name="Wiebenga A."/>
            <person name="De vries R.P."/>
            <person name="Grigoriev I.V."/>
            <person name="Mortensen U.H."/>
            <person name="Andersen M.R."/>
            <person name="Baker S.E."/>
        </authorList>
    </citation>
    <scope>NUCLEOTIDE SEQUENCE [LARGE SCALE GENOMIC DNA]</scope>
    <source>
        <strain evidence="4 5">CBS 313.89</strain>
    </source>
</reference>
<evidence type="ECO:0000259" key="3">
    <source>
        <dbReference type="PROSITE" id="PS51468"/>
    </source>
</evidence>
<evidence type="ECO:0000256" key="1">
    <source>
        <dbReference type="SAM" id="MobiDB-lite"/>
    </source>
</evidence>
<dbReference type="PANTHER" id="PTHR45737:SF4">
    <property type="entry name" value="VON WILLEBRAND DOMAIN PROTEIN (AFU_ORTHOLOGUE AFUA_4G01160)"/>
    <property type="match status" value="1"/>
</dbReference>
<feature type="compositionally biased region" description="Polar residues" evidence="1">
    <location>
        <begin position="852"/>
        <end position="861"/>
    </location>
</feature>
<keyword evidence="5" id="KW-1185">Reference proteome</keyword>
<feature type="region of interest" description="Disordered" evidence="1">
    <location>
        <begin position="38"/>
        <end position="70"/>
    </location>
</feature>
<dbReference type="Pfam" id="PF13768">
    <property type="entry name" value="VWA_3"/>
    <property type="match status" value="1"/>
</dbReference>
<feature type="domain" description="VWFA" evidence="2">
    <location>
        <begin position="398"/>
        <end position="580"/>
    </location>
</feature>
<evidence type="ECO:0000313" key="5">
    <source>
        <dbReference type="Proteomes" id="UP000249789"/>
    </source>
</evidence>
<feature type="region of interest" description="Disordered" evidence="1">
    <location>
        <begin position="841"/>
        <end position="863"/>
    </location>
</feature>
<dbReference type="Proteomes" id="UP000249789">
    <property type="component" value="Unassembled WGS sequence"/>
</dbReference>
<dbReference type="Gene3D" id="3.40.50.410">
    <property type="entry name" value="von Willebrand factor, type A domain"/>
    <property type="match status" value="1"/>
</dbReference>
<feature type="compositionally biased region" description="Basic and acidic residues" evidence="1">
    <location>
        <begin position="841"/>
        <end position="851"/>
    </location>
</feature>
<protein>
    <submittedName>
        <fullName evidence="4">VIT-domain-containing protein</fullName>
    </submittedName>
</protein>
<feature type="domain" description="VIT" evidence="3">
    <location>
        <begin position="101"/>
        <end position="232"/>
    </location>
</feature>
<dbReference type="SMART" id="SM00327">
    <property type="entry name" value="VWA"/>
    <property type="match status" value="1"/>
</dbReference>
<dbReference type="InterPro" id="IPR036465">
    <property type="entry name" value="vWFA_dom_sf"/>
</dbReference>
<dbReference type="EMBL" id="KZ824642">
    <property type="protein sequence ID" value="RAK77449.1"/>
    <property type="molecule type" value="Genomic_DNA"/>
</dbReference>
<feature type="compositionally biased region" description="Basic and acidic residues" evidence="1">
    <location>
        <begin position="58"/>
        <end position="69"/>
    </location>
</feature>
<dbReference type="PROSITE" id="PS50234">
    <property type="entry name" value="VWFA"/>
    <property type="match status" value="1"/>
</dbReference>
<dbReference type="RefSeq" id="XP_040801459.1">
    <property type="nucleotide sequence ID" value="XM_040944669.1"/>
</dbReference>
<dbReference type="Pfam" id="PF08487">
    <property type="entry name" value="VIT"/>
    <property type="match status" value="1"/>
</dbReference>
<dbReference type="PANTHER" id="PTHR45737">
    <property type="entry name" value="VON WILLEBRAND FACTOR A DOMAIN-CONTAINING PROTEIN 5A"/>
    <property type="match status" value="1"/>
</dbReference>
<dbReference type="SMART" id="SM00609">
    <property type="entry name" value="VIT"/>
    <property type="match status" value="1"/>
</dbReference>
<organism evidence="4 5">
    <name type="scientific">Aspergillus fijiensis CBS 313.89</name>
    <dbReference type="NCBI Taxonomy" id="1448319"/>
    <lineage>
        <taxon>Eukaryota</taxon>
        <taxon>Fungi</taxon>
        <taxon>Dikarya</taxon>
        <taxon>Ascomycota</taxon>
        <taxon>Pezizomycotina</taxon>
        <taxon>Eurotiomycetes</taxon>
        <taxon>Eurotiomycetidae</taxon>
        <taxon>Eurotiales</taxon>
        <taxon>Aspergillaceae</taxon>
        <taxon>Aspergillus</taxon>
    </lineage>
</organism>
<dbReference type="InterPro" id="IPR013694">
    <property type="entry name" value="VIT"/>
</dbReference>
<dbReference type="PROSITE" id="PS51468">
    <property type="entry name" value="VIT"/>
    <property type="match status" value="1"/>
</dbReference>
<gene>
    <name evidence="4" type="ORF">BO72DRAFT_447918</name>
</gene>
<name>A0A8G1W1W7_9EURO</name>
<accession>A0A8G1W1W7</accession>
<dbReference type="SUPFAM" id="SSF53300">
    <property type="entry name" value="vWA-like"/>
    <property type="match status" value="1"/>
</dbReference>
<dbReference type="OrthoDB" id="1729737at2759"/>
<dbReference type="InterPro" id="IPR002035">
    <property type="entry name" value="VWF_A"/>
</dbReference>
<sequence length="1076" mass="120722">MSRHIPRQRIPSGIVFSAPLDLESAPRDIQPVIFDPIPDQTPKTSHPASHGKRHIVRDRHESDHIDRPGRPFGDGIHTFSAFFNTFDEPHVPRKDLQDSAFVGADHHEAMTTLCLPMLSVDIEVTVDGTLACSELTQTFRNPSDTTIREAKHTFPLYEGATVTAFECTIGDEQCLRGVVKPKEEARQVYHEAVENKRETAALLEEQSSEIFVTSLGNIPPLTDVKIKLTYVHELKVVLMTERKSEGIAIIIPTSIAPRYGVSFPSQPLRLTELNLVIRVAAGSITDSEGWTAESHHSIDYQGREPMKRVFHVSDASQLRFVDESPSACQQQDVWKYHSREAGLEGDLVLVLPVRTGYRVQSRALISPPDFNGYAAMQVSFRPSDLFGTAVRPRSFTGEIIFVLDYSGSMHLSRQRPQSKLEVLGAAMSLALCGIPDTCAFNVLKFGSSTEGLWDESRPHSAETIELARAYTTSRPNLGGTDLVRALKAAVKHVDSQRSSAQIIIITDGELDPMPVAEYLSLIRKKLGNKLRFFALGIGDHVSHRLIECVAELGGGLGDVVDVVAQPKWENRLNHLVRAALEPDSWNCEINLGPTFERQSLACVQSGKDYPSSMETKSPTPYIQASFPIPDLHPFSYKTIYFLIYARNEALPRDVTVTSTHPTAKSKSYKLAVQIRSVNGCFPHQLAARSYLTNLETLAKREHSDHGLVRASAEHLGQTYSIASKWTSFVTEPHGIEDELSSMESTVYQKIAAQLDIEKAMRDYVIADEEGEFRGSQRERHCSPIRDIVCANYPTTGLLRTVLRKILSSIWGRGPKRRMTPLWKMDKLPRPVTRPEALLADDFHTKNEEESSRSASTVPSTHTNRDQEFLTWEHAVTDQMPNGTFRLLDTVRQKLGRHYCPTTAVRIREMVLALLHSQCLSDNPLQDCTDTIMMISYFRTHMSPEEDTWGLMMSRAESALLATLGYSDEDEDQLEPIYDMLQLSSMHQHFRGFQQSRNTELAEQAEDETGTNLKCPVCDELFGMAAGVRRYFCPYEEDEDGTELSTELQWDSWLAYWDHQVQTGHVLCSKVGVLSDA</sequence>
<evidence type="ECO:0000313" key="4">
    <source>
        <dbReference type="EMBL" id="RAK77449.1"/>
    </source>
</evidence>
<dbReference type="AlphaFoldDB" id="A0A8G1W1W7"/>